<feature type="transmembrane region" description="Helical" evidence="1">
    <location>
        <begin position="82"/>
        <end position="103"/>
    </location>
</feature>
<evidence type="ECO:0000313" key="3">
    <source>
        <dbReference type="Proteomes" id="UP001419910"/>
    </source>
</evidence>
<keyword evidence="1" id="KW-0472">Membrane</keyword>
<keyword evidence="1" id="KW-0812">Transmembrane</keyword>
<organism evidence="2 3">
    <name type="scientific">Sphingomonas oligophenolica</name>
    <dbReference type="NCBI Taxonomy" id="301154"/>
    <lineage>
        <taxon>Bacteria</taxon>
        <taxon>Pseudomonadati</taxon>
        <taxon>Pseudomonadota</taxon>
        <taxon>Alphaproteobacteria</taxon>
        <taxon>Sphingomonadales</taxon>
        <taxon>Sphingomonadaceae</taxon>
        <taxon>Sphingomonas</taxon>
    </lineage>
</organism>
<feature type="transmembrane region" description="Helical" evidence="1">
    <location>
        <begin position="115"/>
        <end position="134"/>
    </location>
</feature>
<dbReference type="RefSeq" id="WP_343887747.1">
    <property type="nucleotide sequence ID" value="NZ_BAAAEH010000005.1"/>
</dbReference>
<protein>
    <recommendedName>
        <fullName evidence="4">TrbC/VIRB2 family protein</fullName>
    </recommendedName>
</protein>
<proteinExistence type="predicted"/>
<evidence type="ECO:0000256" key="1">
    <source>
        <dbReference type="SAM" id="Phobius"/>
    </source>
</evidence>
<keyword evidence="1" id="KW-1133">Transmembrane helix</keyword>
<comment type="caution">
    <text evidence="2">The sequence shown here is derived from an EMBL/GenBank/DDBJ whole genome shotgun (WGS) entry which is preliminary data.</text>
</comment>
<feature type="transmembrane region" description="Helical" evidence="1">
    <location>
        <begin position="39"/>
        <end position="62"/>
    </location>
</feature>
<accession>A0ABU9XXE2</accession>
<keyword evidence="3" id="KW-1185">Reference proteome</keyword>
<sequence length="140" mass="15374">MPQTSQCLSFSCREIVDGSVEKCPKCGTKMRTPKMVRRLGWFLLLVGLFLVALMGTITWNMAPSLLRPYAPGSNFTGTAEQAHMILRLFAIVIIFGVGTMINGIWQIATGQRNRWITIATLGLAVVLFVVAWTTNRGLGG</sequence>
<dbReference type="Proteomes" id="UP001419910">
    <property type="component" value="Unassembled WGS sequence"/>
</dbReference>
<gene>
    <name evidence="2" type="ORF">ABC974_00925</name>
</gene>
<name>A0ABU9XXE2_9SPHN</name>
<dbReference type="EMBL" id="JBDIME010000001">
    <property type="protein sequence ID" value="MEN2788178.1"/>
    <property type="molecule type" value="Genomic_DNA"/>
</dbReference>
<reference evidence="2 3" key="1">
    <citation type="submission" date="2024-05" db="EMBL/GenBank/DDBJ databases">
        <authorList>
            <person name="Liu Q."/>
            <person name="Xin Y.-H."/>
        </authorList>
    </citation>
    <scope>NUCLEOTIDE SEQUENCE [LARGE SCALE GENOMIC DNA]</scope>
    <source>
        <strain evidence="2 3">CGMCC 1.10181</strain>
    </source>
</reference>
<evidence type="ECO:0000313" key="2">
    <source>
        <dbReference type="EMBL" id="MEN2788178.1"/>
    </source>
</evidence>
<evidence type="ECO:0008006" key="4">
    <source>
        <dbReference type="Google" id="ProtNLM"/>
    </source>
</evidence>